<protein>
    <submittedName>
        <fullName evidence="2">Gamma-glutamylcyclotransferase</fullName>
    </submittedName>
</protein>
<accession>A0A9Q2FKG2</accession>
<evidence type="ECO:0000313" key="3">
    <source>
        <dbReference type="Proteomes" id="UP000661006"/>
    </source>
</evidence>
<dbReference type="AlphaFoldDB" id="A0A9Q2FKG2"/>
<reference evidence="2" key="2">
    <citation type="submission" date="2020-11" db="EMBL/GenBank/DDBJ databases">
        <title>Description of novel Gluconobacter species.</title>
        <authorList>
            <person name="Cleenwerck I."/>
            <person name="Cnockaert M."/>
            <person name="Borremans W."/>
            <person name="Wieme A.D."/>
            <person name="De Vuyst L."/>
            <person name="Vandamme P."/>
        </authorList>
    </citation>
    <scope>NUCLEOTIDE SEQUENCE</scope>
    <source>
        <strain evidence="2">R71697</strain>
    </source>
</reference>
<dbReference type="CDD" id="cd06661">
    <property type="entry name" value="GGCT_like"/>
    <property type="match status" value="1"/>
</dbReference>
<dbReference type="InterPro" id="IPR036568">
    <property type="entry name" value="GGCT-like_sf"/>
</dbReference>
<dbReference type="Proteomes" id="UP000661006">
    <property type="component" value="Unassembled WGS sequence"/>
</dbReference>
<evidence type="ECO:0000313" key="2">
    <source>
        <dbReference type="EMBL" id="MBF0869512.1"/>
    </source>
</evidence>
<evidence type="ECO:0000259" key="1">
    <source>
        <dbReference type="Pfam" id="PF06094"/>
    </source>
</evidence>
<sequence>MTEAASVLLFSYGTLQQDEVQLSSFGRLLDGEEDAMTGHTTAMVEITDPDVLRASGKRFHPVVIPSKNPSDEVAGKVFRITEAELRAADAYEVSDYKRVEVTLRSGRTAWVYVQA</sequence>
<reference evidence="2" key="1">
    <citation type="submission" date="2020-04" db="EMBL/GenBank/DDBJ databases">
        <authorList>
            <person name="Sombolestani A."/>
        </authorList>
    </citation>
    <scope>NUCLEOTIDE SEQUENCE</scope>
    <source>
        <strain evidence="2">R71697</strain>
    </source>
</reference>
<comment type="caution">
    <text evidence="2">The sequence shown here is derived from an EMBL/GenBank/DDBJ whole genome shotgun (WGS) entry which is preliminary data.</text>
</comment>
<feature type="domain" description="Gamma-glutamylcyclotransferase AIG2-like" evidence="1">
    <location>
        <begin position="9"/>
        <end position="114"/>
    </location>
</feature>
<dbReference type="InterPro" id="IPR009288">
    <property type="entry name" value="AIG2-like_dom"/>
</dbReference>
<proteinExistence type="predicted"/>
<dbReference type="EMBL" id="JABCQN010000001">
    <property type="protein sequence ID" value="MBF0869512.1"/>
    <property type="molecule type" value="Genomic_DNA"/>
</dbReference>
<name>A0A9Q2FKG2_GLUJA</name>
<dbReference type="Gene3D" id="3.10.490.10">
    <property type="entry name" value="Gamma-glutamyl cyclotransferase-like"/>
    <property type="match status" value="1"/>
</dbReference>
<gene>
    <name evidence="2" type="ORF">HKD32_01390</name>
</gene>
<dbReference type="RefSeq" id="WP_010500987.1">
    <property type="nucleotide sequence ID" value="NZ_JABCQN010000001.1"/>
</dbReference>
<dbReference type="InterPro" id="IPR013024">
    <property type="entry name" value="GGCT-like"/>
</dbReference>
<dbReference type="Pfam" id="PF06094">
    <property type="entry name" value="GGACT"/>
    <property type="match status" value="1"/>
</dbReference>
<dbReference type="GeneID" id="81473331"/>
<dbReference type="SUPFAM" id="SSF110857">
    <property type="entry name" value="Gamma-glutamyl cyclotransferase-like"/>
    <property type="match status" value="1"/>
</dbReference>
<organism evidence="2 3">
    <name type="scientific">Gluconobacter japonicus</name>
    <dbReference type="NCBI Taxonomy" id="376620"/>
    <lineage>
        <taxon>Bacteria</taxon>
        <taxon>Pseudomonadati</taxon>
        <taxon>Pseudomonadota</taxon>
        <taxon>Alphaproteobacteria</taxon>
        <taxon>Acetobacterales</taxon>
        <taxon>Acetobacteraceae</taxon>
        <taxon>Gluconobacter</taxon>
    </lineage>
</organism>